<keyword evidence="1" id="KW-0238">DNA-binding</keyword>
<dbReference type="Proteomes" id="UP000295294">
    <property type="component" value="Plasmid unnamed4"/>
</dbReference>
<dbReference type="Gene3D" id="1.10.10.10">
    <property type="entry name" value="Winged helix-like DNA-binding domain superfamily/Winged helix DNA-binding domain"/>
    <property type="match status" value="1"/>
</dbReference>
<dbReference type="EMBL" id="CP038639">
    <property type="protein sequence ID" value="QBY56320.1"/>
    <property type="molecule type" value="Genomic_DNA"/>
</dbReference>
<gene>
    <name evidence="1" type="ORF">E0W60_35500</name>
</gene>
<keyword evidence="1" id="KW-0614">Plasmid</keyword>
<protein>
    <submittedName>
        <fullName evidence="1">DNA-binding protein</fullName>
    </submittedName>
</protein>
<organism evidence="1 2">
    <name type="scientific">Cupriavidus oxalaticus</name>
    <dbReference type="NCBI Taxonomy" id="96344"/>
    <lineage>
        <taxon>Bacteria</taxon>
        <taxon>Pseudomonadati</taxon>
        <taxon>Pseudomonadota</taxon>
        <taxon>Betaproteobacteria</taxon>
        <taxon>Burkholderiales</taxon>
        <taxon>Burkholderiaceae</taxon>
        <taxon>Cupriavidus</taxon>
    </lineage>
</organism>
<sequence length="402" mass="43087">MNFGFEGLPIAQETTACGSALHAPTPIVSDGRQPKAARCDAGRLPEQILKAIALVYESDGLRSLHITSRQVLATLIRFALNQKDPSALAFMKKSTIAQHLAISEATVYRALGALEDAGLIERERQQRTRAQLEVVGRIGFTAKLLKCIGIGGRQLGSAAPPSTGTDASQAGATCLAPVSGVNKPKQSSSKKHPGQGAFVQIDDRAVPIDLAPLVRDQELKTSALFLLMRLARTAGHRLSDVVSASGHALEPLRGRELFAYLKSLLGRPIDYGHVARTRKIQEDERQAADDRAAQNQEEVARFIERYRGRRVSAPDGRIYEVDSASIVITEANGRRSSLGHGQARAWLIEMDRAATGLGHARDQRSSVTRSSSAMAQAAIRHLRSLVGGSQGLKTSLAASSGA</sequence>
<dbReference type="InterPro" id="IPR036388">
    <property type="entry name" value="WH-like_DNA-bd_sf"/>
</dbReference>
<proteinExistence type="predicted"/>
<dbReference type="GO" id="GO:0003677">
    <property type="term" value="F:DNA binding"/>
    <property type="evidence" value="ECO:0007669"/>
    <property type="project" value="UniProtKB-KW"/>
</dbReference>
<dbReference type="CDD" id="cd00090">
    <property type="entry name" value="HTH_ARSR"/>
    <property type="match status" value="1"/>
</dbReference>
<dbReference type="AlphaFoldDB" id="A0A4P7LJI1"/>
<dbReference type="KEGG" id="cox:E0W60_35500"/>
<name>A0A4P7LJI1_9BURK</name>
<dbReference type="OrthoDB" id="8957923at2"/>
<evidence type="ECO:0000313" key="1">
    <source>
        <dbReference type="EMBL" id="QBY56320.1"/>
    </source>
</evidence>
<dbReference type="GO" id="GO:0006355">
    <property type="term" value="P:regulation of DNA-templated transcription"/>
    <property type="evidence" value="ECO:0007669"/>
    <property type="project" value="UniProtKB-ARBA"/>
</dbReference>
<geneLocation type="plasmid" evidence="1">
    <name>unnamed4</name>
</geneLocation>
<dbReference type="SUPFAM" id="SSF46785">
    <property type="entry name" value="Winged helix' DNA-binding domain"/>
    <property type="match status" value="1"/>
</dbReference>
<dbReference type="InterPro" id="IPR036390">
    <property type="entry name" value="WH_DNA-bd_sf"/>
</dbReference>
<accession>A0A4P7LJI1</accession>
<dbReference type="InterPro" id="IPR011991">
    <property type="entry name" value="ArsR-like_HTH"/>
</dbReference>
<reference evidence="1 2" key="1">
    <citation type="submission" date="2019-03" db="EMBL/GenBank/DDBJ databases">
        <title>Efficiently degradation of phenoxyalkanoic acid herbicides by Cupriavidus oxalaticus strain X32.</title>
        <authorList>
            <person name="Sheng X."/>
        </authorList>
    </citation>
    <scope>NUCLEOTIDE SEQUENCE [LARGE SCALE GENOMIC DNA]</scope>
    <source>
        <strain evidence="1 2">X32</strain>
        <plasmid evidence="1 2">unnamed4</plasmid>
    </source>
</reference>
<evidence type="ECO:0000313" key="2">
    <source>
        <dbReference type="Proteomes" id="UP000295294"/>
    </source>
</evidence>